<dbReference type="SMART" id="SM00530">
    <property type="entry name" value="HTH_XRE"/>
    <property type="match status" value="1"/>
</dbReference>
<keyword evidence="1" id="KW-0175">Coiled coil</keyword>
<dbReference type="SUPFAM" id="SSF47413">
    <property type="entry name" value="lambda repressor-like DNA-binding domains"/>
    <property type="match status" value="1"/>
</dbReference>
<dbReference type="Pfam" id="PF01381">
    <property type="entry name" value="HTH_3"/>
    <property type="match status" value="1"/>
</dbReference>
<keyword evidence="4" id="KW-1185">Reference proteome</keyword>
<dbReference type="Proteomes" id="UP001519287">
    <property type="component" value="Unassembled WGS sequence"/>
</dbReference>
<feature type="coiled-coil region" evidence="1">
    <location>
        <begin position="79"/>
        <end position="106"/>
    </location>
</feature>
<dbReference type="PROSITE" id="PS50943">
    <property type="entry name" value="HTH_CROC1"/>
    <property type="match status" value="1"/>
</dbReference>
<proteinExistence type="predicted"/>
<dbReference type="CDD" id="cd00093">
    <property type="entry name" value="HTH_XRE"/>
    <property type="match status" value="1"/>
</dbReference>
<dbReference type="EMBL" id="JAGGLB010000004">
    <property type="protein sequence ID" value="MBP1990218.1"/>
    <property type="molecule type" value="Genomic_DNA"/>
</dbReference>
<reference evidence="3 4" key="1">
    <citation type="submission" date="2021-03" db="EMBL/GenBank/DDBJ databases">
        <title>Genomic Encyclopedia of Type Strains, Phase IV (KMG-IV): sequencing the most valuable type-strain genomes for metagenomic binning, comparative biology and taxonomic classification.</title>
        <authorList>
            <person name="Goeker M."/>
        </authorList>
    </citation>
    <scope>NUCLEOTIDE SEQUENCE [LARGE SCALE GENOMIC DNA]</scope>
    <source>
        <strain evidence="3 4">DSM 26048</strain>
    </source>
</reference>
<feature type="domain" description="HTH cro/C1-type" evidence="2">
    <location>
        <begin position="23"/>
        <end position="57"/>
    </location>
</feature>
<organism evidence="3 4">
    <name type="scientific">Paenibacillus eucommiae</name>
    <dbReference type="NCBI Taxonomy" id="1355755"/>
    <lineage>
        <taxon>Bacteria</taxon>
        <taxon>Bacillati</taxon>
        <taxon>Bacillota</taxon>
        <taxon>Bacilli</taxon>
        <taxon>Bacillales</taxon>
        <taxon>Paenibacillaceae</taxon>
        <taxon>Paenibacillus</taxon>
    </lineage>
</organism>
<dbReference type="InterPro" id="IPR010982">
    <property type="entry name" value="Lambda_DNA-bd_dom_sf"/>
</dbReference>
<sequence length="211" mass="24046">MSGNNQGFGDFLKYTRVRYGYKTQKKLAEISGVSQTTLSRIEAGIQKPLPETLKLLAPHLRPYTYGELMDKAGYFEGTSSGLTREVAAVIDNNEELNKELDRYIDSMTIGGMLKPEAIHSLELELSPILHAENIEFAYAESELRHLLVELDSIDLKNSVLQAFIRADKILKNGFIEPQTIAAHHESEEWTEEELEEIERFKEFVRSKRKGK</sequence>
<dbReference type="InterPro" id="IPR001387">
    <property type="entry name" value="Cro/C1-type_HTH"/>
</dbReference>
<evidence type="ECO:0000313" key="4">
    <source>
        <dbReference type="Proteomes" id="UP001519287"/>
    </source>
</evidence>
<evidence type="ECO:0000313" key="3">
    <source>
        <dbReference type="EMBL" id="MBP1990218.1"/>
    </source>
</evidence>
<evidence type="ECO:0000259" key="2">
    <source>
        <dbReference type="PROSITE" id="PS50943"/>
    </source>
</evidence>
<accession>A0ABS4IRN8</accession>
<name>A0ABS4IRN8_9BACL</name>
<comment type="caution">
    <text evidence="3">The sequence shown here is derived from an EMBL/GenBank/DDBJ whole genome shotgun (WGS) entry which is preliminary data.</text>
</comment>
<gene>
    <name evidence="3" type="ORF">J2Z66_001816</name>
</gene>
<evidence type="ECO:0000256" key="1">
    <source>
        <dbReference type="SAM" id="Coils"/>
    </source>
</evidence>
<protein>
    <submittedName>
        <fullName evidence="3">Transcriptional regulator with XRE-family HTH domain</fullName>
    </submittedName>
</protein>
<dbReference type="Gene3D" id="1.10.260.40">
    <property type="entry name" value="lambda repressor-like DNA-binding domains"/>
    <property type="match status" value="1"/>
</dbReference>